<gene>
    <name evidence="2" type="ORF">FCM35_KLT17339</name>
</gene>
<comment type="caution">
    <text evidence="2">The sequence shown here is derived from an EMBL/GenBank/DDBJ whole genome shotgun (WGS) entry which is preliminary data.</text>
</comment>
<feature type="region of interest" description="Disordered" evidence="1">
    <location>
        <begin position="256"/>
        <end position="275"/>
    </location>
</feature>
<dbReference type="InterPro" id="IPR004158">
    <property type="entry name" value="DUF247_pln"/>
</dbReference>
<evidence type="ECO:0000313" key="2">
    <source>
        <dbReference type="EMBL" id="KAF3338502.1"/>
    </source>
</evidence>
<organism evidence="2 3">
    <name type="scientific">Carex littledalei</name>
    <dbReference type="NCBI Taxonomy" id="544730"/>
    <lineage>
        <taxon>Eukaryota</taxon>
        <taxon>Viridiplantae</taxon>
        <taxon>Streptophyta</taxon>
        <taxon>Embryophyta</taxon>
        <taxon>Tracheophyta</taxon>
        <taxon>Spermatophyta</taxon>
        <taxon>Magnoliopsida</taxon>
        <taxon>Liliopsida</taxon>
        <taxon>Poales</taxon>
        <taxon>Cyperaceae</taxon>
        <taxon>Cyperoideae</taxon>
        <taxon>Cariceae</taxon>
        <taxon>Carex</taxon>
        <taxon>Carex subgen. Euthyceras</taxon>
    </lineage>
</organism>
<dbReference type="Pfam" id="PF03140">
    <property type="entry name" value="DUF247"/>
    <property type="match status" value="1"/>
</dbReference>
<feature type="compositionally biased region" description="Polar residues" evidence="1">
    <location>
        <begin position="266"/>
        <end position="275"/>
    </location>
</feature>
<dbReference type="EMBL" id="SWLB01000005">
    <property type="protein sequence ID" value="KAF3338502.1"/>
    <property type="molecule type" value="Genomic_DNA"/>
</dbReference>
<evidence type="ECO:0000313" key="3">
    <source>
        <dbReference type="Proteomes" id="UP000623129"/>
    </source>
</evidence>
<keyword evidence="3" id="KW-1185">Reference proteome</keyword>
<accession>A0A833VG37</accession>
<dbReference type="AlphaFoldDB" id="A0A833VG37"/>
<reference evidence="2" key="1">
    <citation type="submission" date="2020-01" db="EMBL/GenBank/DDBJ databases">
        <title>Genome sequence of Kobresia littledalei, the first chromosome-level genome in the family Cyperaceae.</title>
        <authorList>
            <person name="Qu G."/>
        </authorList>
    </citation>
    <scope>NUCLEOTIDE SEQUENCE</scope>
    <source>
        <strain evidence="2">C.B.Clarke</strain>
        <tissue evidence="2">Leaf</tissue>
    </source>
</reference>
<name>A0A833VG37_9POAL</name>
<feature type="compositionally biased region" description="Polar residues" evidence="1">
    <location>
        <begin position="157"/>
        <end position="179"/>
    </location>
</feature>
<dbReference type="PANTHER" id="PTHR31170">
    <property type="entry name" value="BNAC04G53230D PROTEIN"/>
    <property type="match status" value="1"/>
</dbReference>
<dbReference type="Proteomes" id="UP000623129">
    <property type="component" value="Unassembled WGS sequence"/>
</dbReference>
<proteinExistence type="predicted"/>
<sequence>MAEISVNDHTVDIHELASHAQERLRSYRTDKHQHGKKQLICRVPKKFHEIDGSDYVPRRWSIGPYHNGDEYLQSMEMHKLNCLANICKHFPAATIQQYYEKLLPLEEEARRYYSGDIPMNTPSFLEMLLLDSCFILASFGILDPYIPADPILNSSNTGSNSMRNNGENHGAQNSNQSNPGFVGEEHSDQYNLRGSRARSDEINPADSSRDCYNTGSNHKENNEENRGAQNPNGSSHGFVGEENSEQNNIQISQARSNEISPADSIHGSSNTGSNSQEIIGKILVPKILMELTMGLQVMKIQIKTTSRLLV</sequence>
<evidence type="ECO:0000256" key="1">
    <source>
        <dbReference type="SAM" id="MobiDB-lite"/>
    </source>
</evidence>
<feature type="region of interest" description="Disordered" evidence="1">
    <location>
        <begin position="157"/>
        <end position="241"/>
    </location>
</feature>
<feature type="compositionally biased region" description="Basic and acidic residues" evidence="1">
    <location>
        <begin position="217"/>
        <end position="226"/>
    </location>
</feature>
<protein>
    <submittedName>
        <fullName evidence="2">Uncharacterized protein</fullName>
    </submittedName>
</protein>